<comment type="caution">
    <text evidence="1">The sequence shown here is derived from an EMBL/GenBank/DDBJ whole genome shotgun (WGS) entry which is preliminary data.</text>
</comment>
<keyword evidence="2" id="KW-1185">Reference proteome</keyword>
<reference evidence="2" key="1">
    <citation type="journal article" date="2019" name="Int. J. Syst. Evol. Microbiol.">
        <title>The Global Catalogue of Microorganisms (GCM) 10K type strain sequencing project: providing services to taxonomists for standard genome sequencing and annotation.</title>
        <authorList>
            <consortium name="The Broad Institute Genomics Platform"/>
            <consortium name="The Broad Institute Genome Sequencing Center for Infectious Disease"/>
            <person name="Wu L."/>
            <person name="Ma J."/>
        </authorList>
    </citation>
    <scope>NUCLEOTIDE SEQUENCE [LARGE SCALE GENOMIC DNA]</scope>
    <source>
        <strain evidence="2">CGMCC 1.15407</strain>
    </source>
</reference>
<dbReference type="Proteomes" id="UP000647339">
    <property type="component" value="Unassembled WGS sequence"/>
</dbReference>
<protein>
    <submittedName>
        <fullName evidence="1">Uncharacterized protein</fullName>
    </submittedName>
</protein>
<evidence type="ECO:0000313" key="1">
    <source>
        <dbReference type="EMBL" id="GGF21015.1"/>
    </source>
</evidence>
<name>A0ABQ1ULK3_9BACT</name>
<evidence type="ECO:0000313" key="2">
    <source>
        <dbReference type="Proteomes" id="UP000647339"/>
    </source>
</evidence>
<sequence>MFWAAGSLNLIVPDYMLLIPSDDNVSHSDYGKKKPEHVRAFCYVKLKDEALDLHDFRFFFVE</sequence>
<proteinExistence type="predicted"/>
<organism evidence="1 2">
    <name type="scientific">Echinicola rosea</name>
    <dbReference type="NCBI Taxonomy" id="1807691"/>
    <lineage>
        <taxon>Bacteria</taxon>
        <taxon>Pseudomonadati</taxon>
        <taxon>Bacteroidota</taxon>
        <taxon>Cytophagia</taxon>
        <taxon>Cytophagales</taxon>
        <taxon>Cyclobacteriaceae</taxon>
        <taxon>Echinicola</taxon>
    </lineage>
</organism>
<accession>A0ABQ1ULK3</accession>
<gene>
    <name evidence="1" type="ORF">GCM10011339_06280</name>
</gene>
<dbReference type="EMBL" id="BMIU01000002">
    <property type="protein sequence ID" value="GGF21015.1"/>
    <property type="molecule type" value="Genomic_DNA"/>
</dbReference>